<evidence type="ECO:0000313" key="1">
    <source>
        <dbReference type="EMBL" id="GGN46781.1"/>
    </source>
</evidence>
<accession>A0A917XPW7</accession>
<keyword evidence="2" id="KW-1185">Reference proteome</keyword>
<dbReference type="InterPro" id="IPR053745">
    <property type="entry name" value="Viral_Tail_Comp_sf"/>
</dbReference>
<reference evidence="1" key="2">
    <citation type="submission" date="2020-09" db="EMBL/GenBank/DDBJ databases">
        <authorList>
            <person name="Sun Q."/>
            <person name="Zhou Y."/>
        </authorList>
    </citation>
    <scope>NUCLEOTIDE SEQUENCE</scope>
    <source>
        <strain evidence="1">CGMCC 4.7110</strain>
    </source>
</reference>
<name>A0A917XPW7_9ACTN</name>
<dbReference type="Pfam" id="PF11367">
    <property type="entry name" value="Tail_completion_gp17"/>
    <property type="match status" value="1"/>
</dbReference>
<gene>
    <name evidence="1" type="ORF">GCM10011578_099910</name>
</gene>
<dbReference type="Proteomes" id="UP000653411">
    <property type="component" value="Unassembled WGS sequence"/>
</dbReference>
<comment type="caution">
    <text evidence="1">The sequence shown here is derived from an EMBL/GenBank/DDBJ whole genome shotgun (WGS) entry which is preliminary data.</text>
</comment>
<dbReference type="InterPro" id="IPR021508">
    <property type="entry name" value="Gp17-like"/>
</dbReference>
<dbReference type="Gene3D" id="3.30.2000.30">
    <property type="match status" value="1"/>
</dbReference>
<reference evidence="1" key="1">
    <citation type="journal article" date="2014" name="Int. J. Syst. Evol. Microbiol.">
        <title>Complete genome sequence of Corynebacterium casei LMG S-19264T (=DSM 44701T), isolated from a smear-ripened cheese.</title>
        <authorList>
            <consortium name="US DOE Joint Genome Institute (JGI-PGF)"/>
            <person name="Walter F."/>
            <person name="Albersmeier A."/>
            <person name="Kalinowski J."/>
            <person name="Ruckert C."/>
        </authorList>
    </citation>
    <scope>NUCLEOTIDE SEQUENCE</scope>
    <source>
        <strain evidence="1">CGMCC 4.7110</strain>
    </source>
</reference>
<dbReference type="AlphaFoldDB" id="A0A917XPW7"/>
<evidence type="ECO:0008006" key="3">
    <source>
        <dbReference type="Google" id="ProtNLM"/>
    </source>
</evidence>
<organism evidence="1 2">
    <name type="scientific">Streptomyces fuscichromogenes</name>
    <dbReference type="NCBI Taxonomy" id="1324013"/>
    <lineage>
        <taxon>Bacteria</taxon>
        <taxon>Bacillati</taxon>
        <taxon>Actinomycetota</taxon>
        <taxon>Actinomycetes</taxon>
        <taxon>Kitasatosporales</taxon>
        <taxon>Streptomycetaceae</taxon>
        <taxon>Streptomyces</taxon>
    </lineage>
</organism>
<dbReference type="EMBL" id="BMML01000058">
    <property type="protein sequence ID" value="GGN46781.1"/>
    <property type="molecule type" value="Genomic_DNA"/>
</dbReference>
<protein>
    <recommendedName>
        <fullName evidence="3">DUF3168 domain-containing protein</fullName>
    </recommendedName>
</protein>
<proteinExistence type="predicted"/>
<sequence>MVSAPYIAMEAVQRAFYTRMAASTELMALVTGVWDQVPEGAQYPYVVLGEATETPDNAHAVIGRSTSTMLHIWSQHDGYAEALQILGVIAELFDHQPLDVPGLHHVSTHYEFSQTLTDPEPPGDIRHIPVRFRTRTEQP</sequence>
<evidence type="ECO:0000313" key="2">
    <source>
        <dbReference type="Proteomes" id="UP000653411"/>
    </source>
</evidence>